<dbReference type="RefSeq" id="XP_024943243.1">
    <property type="nucleotide sequence ID" value="XM_025087475.1"/>
</dbReference>
<evidence type="ECO:0000313" key="3">
    <source>
        <dbReference type="Proteomes" id="UP000694920"/>
    </source>
</evidence>
<name>A0AAJ7RLS6_CEPCN</name>
<proteinExistence type="predicted"/>
<feature type="region of interest" description="Disordered" evidence="1">
    <location>
        <begin position="85"/>
        <end position="112"/>
    </location>
</feature>
<keyword evidence="3" id="KW-1185">Reference proteome</keyword>
<gene>
    <name evidence="4" type="primary">LOC107270078</name>
</gene>
<feature type="compositionally biased region" description="Basic and acidic residues" evidence="1">
    <location>
        <begin position="85"/>
        <end position="97"/>
    </location>
</feature>
<accession>A0AAJ7RLS6</accession>
<keyword evidence="2" id="KW-0812">Transmembrane</keyword>
<dbReference type="AlphaFoldDB" id="A0AAJ7RLS6"/>
<protein>
    <submittedName>
        <fullName evidence="4">Uncharacterized protein LOC107270078</fullName>
    </submittedName>
</protein>
<evidence type="ECO:0000256" key="2">
    <source>
        <dbReference type="SAM" id="Phobius"/>
    </source>
</evidence>
<keyword evidence="2" id="KW-1133">Transmembrane helix</keyword>
<evidence type="ECO:0000256" key="1">
    <source>
        <dbReference type="SAM" id="MobiDB-lite"/>
    </source>
</evidence>
<dbReference type="Proteomes" id="UP000694920">
    <property type="component" value="Unplaced"/>
</dbReference>
<dbReference type="KEGG" id="ccin:107270078"/>
<dbReference type="GeneID" id="107270078"/>
<organism evidence="3 4">
    <name type="scientific">Cephus cinctus</name>
    <name type="common">Wheat stem sawfly</name>
    <dbReference type="NCBI Taxonomy" id="211228"/>
    <lineage>
        <taxon>Eukaryota</taxon>
        <taxon>Metazoa</taxon>
        <taxon>Ecdysozoa</taxon>
        <taxon>Arthropoda</taxon>
        <taxon>Hexapoda</taxon>
        <taxon>Insecta</taxon>
        <taxon>Pterygota</taxon>
        <taxon>Neoptera</taxon>
        <taxon>Endopterygota</taxon>
        <taxon>Hymenoptera</taxon>
        <taxon>Cephoidea</taxon>
        <taxon>Cephidae</taxon>
        <taxon>Cephus</taxon>
    </lineage>
</organism>
<sequence length="130" mass="15127">MSYEILPESVNDILDEVETNLCLPIILFILICTIHVALIQFMQIGSAVNCYLERRASRSEANDQVDDDNNESFFQKIKGMICRMNSKDHNDTDDCKNCPRYSNTSRETPEDEWDCCADSYESQYDDRHVR</sequence>
<reference evidence="4" key="1">
    <citation type="submission" date="2025-08" db="UniProtKB">
        <authorList>
            <consortium name="RefSeq"/>
        </authorList>
    </citation>
    <scope>IDENTIFICATION</scope>
</reference>
<feature type="transmembrane region" description="Helical" evidence="2">
    <location>
        <begin position="25"/>
        <end position="52"/>
    </location>
</feature>
<evidence type="ECO:0000313" key="4">
    <source>
        <dbReference type="RefSeq" id="XP_024943243.1"/>
    </source>
</evidence>
<keyword evidence="2" id="KW-0472">Membrane</keyword>